<protein>
    <submittedName>
        <fullName evidence="2">Enamine deaminase RidA (YjgF/YER057c/UK114 family)</fullName>
    </submittedName>
</protein>
<dbReference type="SUPFAM" id="SSF55298">
    <property type="entry name" value="YjgF-like"/>
    <property type="match status" value="1"/>
</dbReference>
<accession>A0ABT9RVV0</accession>
<dbReference type="Gene3D" id="3.30.1330.40">
    <property type="entry name" value="RutC-like"/>
    <property type="match status" value="1"/>
</dbReference>
<dbReference type="RefSeq" id="WP_307308194.1">
    <property type="nucleotide sequence ID" value="NZ_JAUSRE010000011.1"/>
</dbReference>
<proteinExistence type="predicted"/>
<evidence type="ECO:0000313" key="2">
    <source>
        <dbReference type="EMBL" id="MDP9888773.1"/>
    </source>
</evidence>
<dbReference type="InterPro" id="IPR013813">
    <property type="entry name" value="Endoribo_LPSP/chorism_mut-like"/>
</dbReference>
<evidence type="ECO:0000259" key="1">
    <source>
        <dbReference type="Pfam" id="PF14588"/>
    </source>
</evidence>
<gene>
    <name evidence="2" type="ORF">J2X98_002366</name>
</gene>
<reference evidence="2 3" key="1">
    <citation type="submission" date="2023-07" db="EMBL/GenBank/DDBJ databases">
        <title>Sorghum-associated microbial communities from plants grown in Nebraska, USA.</title>
        <authorList>
            <person name="Schachtman D."/>
        </authorList>
    </citation>
    <scope>NUCLEOTIDE SEQUENCE [LARGE SCALE GENOMIC DNA]</scope>
    <source>
        <strain evidence="2 3">CC222</strain>
    </source>
</reference>
<dbReference type="EMBL" id="JAUSRE010000011">
    <property type="protein sequence ID" value="MDP9888773.1"/>
    <property type="molecule type" value="Genomic_DNA"/>
</dbReference>
<dbReference type="PANTHER" id="PTHR43760">
    <property type="entry name" value="ENDORIBONUCLEASE-RELATED"/>
    <property type="match status" value="1"/>
</dbReference>
<keyword evidence="3" id="KW-1185">Reference proteome</keyword>
<dbReference type="PANTHER" id="PTHR43760:SF1">
    <property type="entry name" value="ENDORIBONUCLEASE L-PSP_CHORISMATE MUTASE-LIKE DOMAIN-CONTAINING PROTEIN"/>
    <property type="match status" value="1"/>
</dbReference>
<dbReference type="Proteomes" id="UP001226577">
    <property type="component" value="Unassembled WGS sequence"/>
</dbReference>
<organism evidence="2 3">
    <name type="scientific">Pseudarthrobacter enclensis</name>
    <dbReference type="NCBI Taxonomy" id="993070"/>
    <lineage>
        <taxon>Bacteria</taxon>
        <taxon>Bacillati</taxon>
        <taxon>Actinomycetota</taxon>
        <taxon>Actinomycetes</taxon>
        <taxon>Micrococcales</taxon>
        <taxon>Micrococcaceae</taxon>
        <taxon>Pseudarthrobacter</taxon>
    </lineage>
</organism>
<name>A0ABT9RVV0_9MICC</name>
<dbReference type="InterPro" id="IPR035959">
    <property type="entry name" value="RutC-like_sf"/>
</dbReference>
<evidence type="ECO:0000313" key="3">
    <source>
        <dbReference type="Proteomes" id="UP001226577"/>
    </source>
</evidence>
<comment type="caution">
    <text evidence="2">The sequence shown here is derived from an EMBL/GenBank/DDBJ whole genome shotgun (WGS) entry which is preliminary data.</text>
</comment>
<feature type="domain" description="Endoribonuclease L-PSP/chorismate mutase-like" evidence="1">
    <location>
        <begin position="21"/>
        <end position="176"/>
    </location>
</feature>
<sequence>MGTTPAEAQSSAATAPASAVEQRLAELGITLPEVAAPVASYVPAVVSGSHVYTSGQLPFINGKLEATGKVSAGTEGFADEPTVSPEDAQKYAAVCAVNALAAVKSVIGDLDRITRIVKVVGFVSSDPSFTGQPAVVNGASELLGRVLGDAGQHARSAVGVAVLPLDSPVEVELIAEFS</sequence>
<dbReference type="Pfam" id="PF14588">
    <property type="entry name" value="YjgF_endoribonc"/>
    <property type="match status" value="1"/>
</dbReference>
<dbReference type="CDD" id="cd02199">
    <property type="entry name" value="YjgF_YER057c_UK114_like_1"/>
    <property type="match status" value="1"/>
</dbReference>